<reference evidence="3" key="1">
    <citation type="journal article" date="2013" name="Nat. Genet.">
        <title>The draft genomes of soft-shell turtle and green sea turtle yield insights into the development and evolution of the turtle-specific body plan.</title>
        <authorList>
            <person name="Wang Z."/>
            <person name="Pascual-Anaya J."/>
            <person name="Zadissa A."/>
            <person name="Li W."/>
            <person name="Niimura Y."/>
            <person name="Huang Z."/>
            <person name="Li C."/>
            <person name="White S."/>
            <person name="Xiong Z."/>
            <person name="Fang D."/>
            <person name="Wang B."/>
            <person name="Ming Y."/>
            <person name="Chen Y."/>
            <person name="Zheng Y."/>
            <person name="Kuraku S."/>
            <person name="Pignatelli M."/>
            <person name="Herrero J."/>
            <person name="Beal K."/>
            <person name="Nozawa M."/>
            <person name="Li Q."/>
            <person name="Wang J."/>
            <person name="Zhang H."/>
            <person name="Yu L."/>
            <person name="Shigenobu S."/>
            <person name="Wang J."/>
            <person name="Liu J."/>
            <person name="Flicek P."/>
            <person name="Searle S."/>
            <person name="Wang J."/>
            <person name="Kuratani S."/>
            <person name="Yin Y."/>
            <person name="Aken B."/>
            <person name="Zhang G."/>
            <person name="Irie N."/>
        </authorList>
    </citation>
    <scope>NUCLEOTIDE SEQUENCE [LARGE SCALE GENOMIC DNA]</scope>
</reference>
<keyword evidence="3" id="KW-1185">Reference proteome</keyword>
<gene>
    <name evidence="2" type="ORF">UY3_06825</name>
</gene>
<evidence type="ECO:0000313" key="3">
    <source>
        <dbReference type="Proteomes" id="UP000031443"/>
    </source>
</evidence>
<organism evidence="2 3">
    <name type="scientific">Chelonia mydas</name>
    <name type="common">Green sea-turtle</name>
    <name type="synonym">Chelonia agassizi</name>
    <dbReference type="NCBI Taxonomy" id="8469"/>
    <lineage>
        <taxon>Eukaryota</taxon>
        <taxon>Metazoa</taxon>
        <taxon>Chordata</taxon>
        <taxon>Craniata</taxon>
        <taxon>Vertebrata</taxon>
        <taxon>Euteleostomi</taxon>
        <taxon>Archelosauria</taxon>
        <taxon>Testudinata</taxon>
        <taxon>Testudines</taxon>
        <taxon>Cryptodira</taxon>
        <taxon>Durocryptodira</taxon>
        <taxon>Americhelydia</taxon>
        <taxon>Chelonioidea</taxon>
        <taxon>Cheloniidae</taxon>
        <taxon>Chelonia</taxon>
    </lineage>
</organism>
<dbReference type="AlphaFoldDB" id="M7BVA4"/>
<sequence length="123" mass="13683">MYGDRASARQHQEDNSIVSSKGKDHPMPLTQNKSPMEMGEILSDKEELELAESDSELKDMPSPDENVGDISISSPLEDAIAFHELVSGMSKMFDVPTLSVEKSSLTVFSIWGQWLVNELHFTV</sequence>
<evidence type="ECO:0000256" key="1">
    <source>
        <dbReference type="SAM" id="MobiDB-lite"/>
    </source>
</evidence>
<accession>M7BVA4</accession>
<dbReference type="EMBL" id="KB526801">
    <property type="protein sequence ID" value="EMP36008.1"/>
    <property type="molecule type" value="Genomic_DNA"/>
</dbReference>
<feature type="compositionally biased region" description="Basic and acidic residues" evidence="1">
    <location>
        <begin position="1"/>
        <end position="14"/>
    </location>
</feature>
<protein>
    <submittedName>
        <fullName evidence="2">Uncharacterized protein</fullName>
    </submittedName>
</protein>
<dbReference type="Proteomes" id="UP000031443">
    <property type="component" value="Unassembled WGS sequence"/>
</dbReference>
<proteinExistence type="predicted"/>
<evidence type="ECO:0000313" key="2">
    <source>
        <dbReference type="EMBL" id="EMP36008.1"/>
    </source>
</evidence>
<feature type="region of interest" description="Disordered" evidence="1">
    <location>
        <begin position="1"/>
        <end position="71"/>
    </location>
</feature>
<name>M7BVA4_CHEMY</name>